<sequence>MRKTTAKTQPTTIEDLQERCASLEEQNTSLEQQNIELAAKLKWFEEQFRLSKQRQFGTSSEKSDSDQLELDLFNEAEVEADPAIAEPTVETITYRRKKTPGQREAKLESLPTETVEYRLSEAEQACSCCGESLHEMSTEVRRELKVIPAEVKVVEHVQHVYACRHCERTDVQTPIVTARMPKPVYPKSLASPSAMAYIMSQKYVDSLPLYRQEQQFARLGVALSRQTLANWILYGAHTWLHLFYDRMRDHLLKRDILHADETTLQVLRENERSARASSYLWLYRTGREEAAAVVLYDYRQTRASKHPRTFLSGFKGYLQVDGYAGYNGIADVTLVGCWAHARRKFREALQALPDSAAASSVTAKEGLQFCNQLFAIERDTKDVSDDERYRIRLECSQPVLGAFSAWLRTQIPRVLPKSALGQTIKYCRNQWERLTAFLADGRLEIDNNRGERSIKPFEVGRKNWLFANTARGAQASAIIYSVVETAKENRLNPFLYLIYLFERLPNIDTNEESQFDQLLPWSPALPDTIRVKKDN</sequence>
<dbReference type="NCBIfam" id="NF033517">
    <property type="entry name" value="transpos_IS66"/>
    <property type="match status" value="1"/>
</dbReference>
<dbReference type="EMBL" id="FPAA01000002">
    <property type="protein sequence ID" value="SFS45247.1"/>
    <property type="molecule type" value="Genomic_DNA"/>
</dbReference>
<name>A0A1I6PYF1_9BACL</name>
<dbReference type="Pfam" id="PF03050">
    <property type="entry name" value="DDE_Tnp_IS66"/>
    <property type="match status" value="1"/>
</dbReference>
<feature type="domain" description="Transposase IS66 central" evidence="2">
    <location>
        <begin position="187"/>
        <end position="475"/>
    </location>
</feature>
<feature type="coiled-coil region" evidence="1">
    <location>
        <begin position="13"/>
        <end position="47"/>
    </location>
</feature>
<dbReference type="PANTHER" id="PTHR33678">
    <property type="entry name" value="BLL1576 PROTEIN"/>
    <property type="match status" value="1"/>
</dbReference>
<dbReference type="Pfam" id="PF13005">
    <property type="entry name" value="zf-IS66"/>
    <property type="match status" value="1"/>
</dbReference>
<proteinExistence type="predicted"/>
<reference evidence="7" key="1">
    <citation type="submission" date="2016-10" db="EMBL/GenBank/DDBJ databases">
        <authorList>
            <person name="Varghese N."/>
            <person name="Submissions S."/>
        </authorList>
    </citation>
    <scope>NUCLEOTIDE SEQUENCE [LARGE SCALE GENOMIC DNA]</scope>
    <source>
        <strain evidence="7">DSM 45789</strain>
    </source>
</reference>
<dbReference type="Proteomes" id="UP000198660">
    <property type="component" value="Unassembled WGS sequence"/>
</dbReference>
<evidence type="ECO:0000259" key="5">
    <source>
        <dbReference type="Pfam" id="PF13817"/>
    </source>
</evidence>
<feature type="domain" description="Transposase IS66 zinc-finger binding" evidence="3">
    <location>
        <begin position="123"/>
        <end position="167"/>
    </location>
</feature>
<gene>
    <name evidence="6" type="ORF">SAMN05444972_102222</name>
</gene>
<keyword evidence="1" id="KW-0175">Coiled coil</keyword>
<evidence type="ECO:0000256" key="1">
    <source>
        <dbReference type="SAM" id="Coils"/>
    </source>
</evidence>
<dbReference type="InterPro" id="IPR024474">
    <property type="entry name" value="Znf_dom_IS66"/>
</dbReference>
<dbReference type="InterPro" id="IPR052344">
    <property type="entry name" value="Transposase-related"/>
</dbReference>
<evidence type="ECO:0000259" key="4">
    <source>
        <dbReference type="Pfam" id="PF13007"/>
    </source>
</evidence>
<dbReference type="Pfam" id="PF13007">
    <property type="entry name" value="LZ_Tnp_IS66"/>
    <property type="match status" value="1"/>
</dbReference>
<dbReference type="RefSeq" id="WP_091834086.1">
    <property type="nucleotide sequence ID" value="NZ_FPAA01000002.1"/>
</dbReference>
<feature type="domain" description="Transposase TnpC homeodomain" evidence="4">
    <location>
        <begin position="43"/>
        <end position="115"/>
    </location>
</feature>
<organism evidence="6 7">
    <name type="scientific">Marininema halotolerans</name>
    <dbReference type="NCBI Taxonomy" id="1155944"/>
    <lineage>
        <taxon>Bacteria</taxon>
        <taxon>Bacillati</taxon>
        <taxon>Bacillota</taxon>
        <taxon>Bacilli</taxon>
        <taxon>Bacillales</taxon>
        <taxon>Thermoactinomycetaceae</taxon>
        <taxon>Marininema</taxon>
    </lineage>
</organism>
<evidence type="ECO:0000313" key="7">
    <source>
        <dbReference type="Proteomes" id="UP000198660"/>
    </source>
</evidence>
<dbReference type="AlphaFoldDB" id="A0A1I6PYF1"/>
<dbReference type="InterPro" id="IPR024463">
    <property type="entry name" value="Transposase_TnpC_homeodom"/>
</dbReference>
<dbReference type="InterPro" id="IPR004291">
    <property type="entry name" value="Transposase_IS66_central"/>
</dbReference>
<accession>A0A1I6PYF1</accession>
<evidence type="ECO:0000259" key="3">
    <source>
        <dbReference type="Pfam" id="PF13005"/>
    </source>
</evidence>
<dbReference type="InterPro" id="IPR039552">
    <property type="entry name" value="IS66_C"/>
</dbReference>
<keyword evidence="7" id="KW-1185">Reference proteome</keyword>
<dbReference type="OrthoDB" id="9760067at2"/>
<feature type="domain" description="Transposase IS66 C-terminal" evidence="5">
    <location>
        <begin position="481"/>
        <end position="521"/>
    </location>
</feature>
<dbReference type="Pfam" id="PF13817">
    <property type="entry name" value="DDE_Tnp_IS66_C"/>
    <property type="match status" value="1"/>
</dbReference>
<evidence type="ECO:0000259" key="2">
    <source>
        <dbReference type="Pfam" id="PF03050"/>
    </source>
</evidence>
<protein>
    <submittedName>
        <fullName evidence="6">Transposase</fullName>
    </submittedName>
</protein>
<evidence type="ECO:0000313" key="6">
    <source>
        <dbReference type="EMBL" id="SFS45247.1"/>
    </source>
</evidence>